<organism evidence="1 2">
    <name type="scientific">Saccharothrix mutabilis subsp. mutabilis</name>
    <dbReference type="NCBI Taxonomy" id="66855"/>
    <lineage>
        <taxon>Bacteria</taxon>
        <taxon>Bacillati</taxon>
        <taxon>Actinomycetota</taxon>
        <taxon>Actinomycetes</taxon>
        <taxon>Pseudonocardiales</taxon>
        <taxon>Pseudonocardiaceae</taxon>
        <taxon>Saccharothrix</taxon>
    </lineage>
</organism>
<comment type="caution">
    <text evidence="1">The sequence shown here is derived from an EMBL/GenBank/DDBJ whole genome shotgun (WGS) entry which is preliminary data.</text>
</comment>
<evidence type="ECO:0000313" key="2">
    <source>
        <dbReference type="Proteomes" id="UP001500416"/>
    </source>
</evidence>
<dbReference type="Proteomes" id="UP001500416">
    <property type="component" value="Unassembled WGS sequence"/>
</dbReference>
<keyword evidence="2" id="KW-1185">Reference proteome</keyword>
<protein>
    <submittedName>
        <fullName evidence="1">Uncharacterized protein</fullName>
    </submittedName>
</protein>
<reference evidence="1 2" key="1">
    <citation type="journal article" date="2019" name="Int. J. Syst. Evol. Microbiol.">
        <title>The Global Catalogue of Microorganisms (GCM) 10K type strain sequencing project: providing services to taxonomists for standard genome sequencing and annotation.</title>
        <authorList>
            <consortium name="The Broad Institute Genomics Platform"/>
            <consortium name="The Broad Institute Genome Sequencing Center for Infectious Disease"/>
            <person name="Wu L."/>
            <person name="Ma J."/>
        </authorList>
    </citation>
    <scope>NUCLEOTIDE SEQUENCE [LARGE SCALE GENOMIC DNA]</scope>
    <source>
        <strain evidence="1 2">JCM 3380</strain>
    </source>
</reference>
<proteinExistence type="predicted"/>
<dbReference type="EMBL" id="BAAABU010000019">
    <property type="protein sequence ID" value="GAA0251086.1"/>
    <property type="molecule type" value="Genomic_DNA"/>
</dbReference>
<accession>A0ABN0UHT1</accession>
<gene>
    <name evidence="1" type="ORF">GCM10010492_59210</name>
</gene>
<dbReference type="RefSeq" id="WP_343937228.1">
    <property type="nucleotide sequence ID" value="NZ_BAAABU010000019.1"/>
</dbReference>
<sequence>MEHARAAVDAGADVHRCGRRAAGDEHGLLALQRQAGNRAVTGRLAVQRLSAEHGQHVSNGVMALTASLSTPVPADATVRYEAEPLPVPGVTGYRFTLADRSSGAVVRLVNTTSPVVNLRLPGVGARYRITCAVTRGRGELSRVSLDQDTRARVAVSGFGQDAAALDELTNELSQYVLDAAAATGPNGITALFLAAVLRIEIANTPALPFMSPPAARDREIARSQAAVGRREAGGTVDAGELDASIGVGQVKPSTAAMLLGDTAWTEQDRANRSPARAAVQQGFLSLSPSRQRALITLLSWPKSNITTAARLLARLKNRSHRYPGMSRAAFGAHERATKIIATEYNIGGSRTPEALANPTWYGDEARKNMNDPEMAQTFPNT</sequence>
<name>A0ABN0UHT1_9PSEU</name>
<evidence type="ECO:0000313" key="1">
    <source>
        <dbReference type="EMBL" id="GAA0251086.1"/>
    </source>
</evidence>